<dbReference type="InterPro" id="IPR050256">
    <property type="entry name" value="Glycosyltransferase_2"/>
</dbReference>
<evidence type="ECO:0000313" key="3">
    <source>
        <dbReference type="Proteomes" id="UP000034324"/>
    </source>
</evidence>
<keyword evidence="2" id="KW-0808">Transferase</keyword>
<gene>
    <name evidence="2" type="ORF">US99_C0001G0009</name>
</gene>
<accession>A0A0G0MZX2</accession>
<name>A0A0G0MZX2_9BACT</name>
<organism evidence="2 3">
    <name type="scientific">Candidatus Daviesbacteria bacterium GW2011_GWF2_38_6</name>
    <dbReference type="NCBI Taxonomy" id="1618432"/>
    <lineage>
        <taxon>Bacteria</taxon>
        <taxon>Candidatus Daviesiibacteriota</taxon>
    </lineage>
</organism>
<dbReference type="Gene3D" id="3.90.550.10">
    <property type="entry name" value="Spore Coat Polysaccharide Biosynthesis Protein SpsA, Chain A"/>
    <property type="match status" value="1"/>
</dbReference>
<protein>
    <submittedName>
        <fullName evidence="2">Glycosyl transferase family 2</fullName>
    </submittedName>
</protein>
<dbReference type="SUPFAM" id="SSF53448">
    <property type="entry name" value="Nucleotide-diphospho-sugar transferases"/>
    <property type="match status" value="1"/>
</dbReference>
<evidence type="ECO:0000313" key="2">
    <source>
        <dbReference type="EMBL" id="KKQ79154.1"/>
    </source>
</evidence>
<dbReference type="Pfam" id="PF00535">
    <property type="entry name" value="Glycos_transf_2"/>
    <property type="match status" value="1"/>
</dbReference>
<dbReference type="AlphaFoldDB" id="A0A0G0MZX2"/>
<comment type="caution">
    <text evidence="2">The sequence shown here is derived from an EMBL/GenBank/DDBJ whole genome shotgun (WGS) entry which is preliminary data.</text>
</comment>
<dbReference type="EMBL" id="LBVC01000001">
    <property type="protein sequence ID" value="KKQ79154.1"/>
    <property type="molecule type" value="Genomic_DNA"/>
</dbReference>
<dbReference type="PANTHER" id="PTHR48090:SF7">
    <property type="entry name" value="RFBJ PROTEIN"/>
    <property type="match status" value="1"/>
</dbReference>
<reference evidence="2 3" key="1">
    <citation type="journal article" date="2015" name="Nature">
        <title>rRNA introns, odd ribosomes, and small enigmatic genomes across a large radiation of phyla.</title>
        <authorList>
            <person name="Brown C.T."/>
            <person name="Hug L.A."/>
            <person name="Thomas B.C."/>
            <person name="Sharon I."/>
            <person name="Castelle C.J."/>
            <person name="Singh A."/>
            <person name="Wilkins M.J."/>
            <person name="Williams K.H."/>
            <person name="Banfield J.F."/>
        </authorList>
    </citation>
    <scope>NUCLEOTIDE SEQUENCE [LARGE SCALE GENOMIC DNA]</scope>
</reference>
<dbReference type="Proteomes" id="UP000034324">
    <property type="component" value="Unassembled WGS sequence"/>
</dbReference>
<evidence type="ECO:0000259" key="1">
    <source>
        <dbReference type="Pfam" id="PF00535"/>
    </source>
</evidence>
<dbReference type="CDD" id="cd04179">
    <property type="entry name" value="DPM_DPG-synthase_like"/>
    <property type="match status" value="1"/>
</dbReference>
<proteinExistence type="predicted"/>
<sequence length="237" mass="27444">MKKILSIIIPVFNEEKTIEALLQKVRKVDLPNGIDKEIIVIDDCSKDNSKFKIQKSKIKRLIKIYHKDNLGKGAAVRTGIKNAKGDYFIIQDADLEYDPEDYVSLLEPILKKKAKIVFGTRLVDYPLKVWGKNRTVLPLHLLANRFLTWLVNFLYGCNLTDMETCYKLFTKEVMKKLDLKSNRFEIEPEITIKSLKLGYNIVEVPIKTKPRGYNQGKKIGFWDGLSAMWTILKYKIS</sequence>
<dbReference type="InterPro" id="IPR001173">
    <property type="entry name" value="Glyco_trans_2-like"/>
</dbReference>
<dbReference type="PANTHER" id="PTHR48090">
    <property type="entry name" value="UNDECAPRENYL-PHOSPHATE 4-DEOXY-4-FORMAMIDO-L-ARABINOSE TRANSFERASE-RELATED"/>
    <property type="match status" value="1"/>
</dbReference>
<feature type="domain" description="Glycosyltransferase 2-like" evidence="1">
    <location>
        <begin position="6"/>
        <end position="169"/>
    </location>
</feature>
<dbReference type="GO" id="GO:0016740">
    <property type="term" value="F:transferase activity"/>
    <property type="evidence" value="ECO:0007669"/>
    <property type="project" value="UniProtKB-KW"/>
</dbReference>
<dbReference type="InterPro" id="IPR029044">
    <property type="entry name" value="Nucleotide-diphossugar_trans"/>
</dbReference>